<name>A0ABS4P1Z1_9BACL</name>
<dbReference type="Proteomes" id="UP000773462">
    <property type="component" value="Unassembled WGS sequence"/>
</dbReference>
<evidence type="ECO:0000313" key="1">
    <source>
        <dbReference type="EMBL" id="MBP2116333.1"/>
    </source>
</evidence>
<proteinExistence type="predicted"/>
<keyword evidence="2" id="KW-1185">Reference proteome</keyword>
<sequence>MTRIYKPLNDLSSEEIKDRLKRNDTADLLTLPLSVGEYHSNWKFAQDICARLSNHESAAVRANAVLGFAYIARTKGQLEKHIVKPIVLRELRENKEYEWRIRDSIEDINLFMKWNIGNRIIYECRDEHIGY</sequence>
<dbReference type="InterPro" id="IPR049796">
    <property type="entry name" value="CdiI_Ct-like"/>
</dbReference>
<dbReference type="CDD" id="cd20694">
    <property type="entry name" value="CdiI_Ct-like"/>
    <property type="match status" value="1"/>
</dbReference>
<evidence type="ECO:0008006" key="3">
    <source>
        <dbReference type="Google" id="ProtNLM"/>
    </source>
</evidence>
<gene>
    <name evidence="1" type="ORF">J2Z70_006563</name>
</gene>
<evidence type="ECO:0000313" key="2">
    <source>
        <dbReference type="Proteomes" id="UP000773462"/>
    </source>
</evidence>
<protein>
    <recommendedName>
        <fullName evidence="3">HEAT repeat domain-containing protein</fullName>
    </recommendedName>
</protein>
<comment type="caution">
    <text evidence="1">The sequence shown here is derived from an EMBL/GenBank/DDBJ whole genome shotgun (WGS) entry which is preliminary data.</text>
</comment>
<dbReference type="EMBL" id="JAGGLV010000042">
    <property type="protein sequence ID" value="MBP2116333.1"/>
    <property type="molecule type" value="Genomic_DNA"/>
</dbReference>
<reference evidence="1 2" key="1">
    <citation type="submission" date="2021-03" db="EMBL/GenBank/DDBJ databases">
        <title>Genomic Encyclopedia of Type Strains, Phase IV (KMG-IV): sequencing the most valuable type-strain genomes for metagenomic binning, comparative biology and taxonomic classification.</title>
        <authorList>
            <person name="Goeker M."/>
        </authorList>
    </citation>
    <scope>NUCLEOTIDE SEQUENCE [LARGE SCALE GENOMIC DNA]</scope>
    <source>
        <strain evidence="1 2">DSM 101953</strain>
    </source>
</reference>
<dbReference type="RefSeq" id="WP_209879816.1">
    <property type="nucleotide sequence ID" value="NZ_JAGGLV010000042.1"/>
</dbReference>
<accession>A0ABS4P1Z1</accession>
<organism evidence="1 2">
    <name type="scientific">Paenibacillus silagei</name>
    <dbReference type="NCBI Taxonomy" id="1670801"/>
    <lineage>
        <taxon>Bacteria</taxon>
        <taxon>Bacillati</taxon>
        <taxon>Bacillota</taxon>
        <taxon>Bacilli</taxon>
        <taxon>Bacillales</taxon>
        <taxon>Paenibacillaceae</taxon>
        <taxon>Paenibacillus</taxon>
    </lineage>
</organism>